<keyword evidence="8" id="KW-1185">Reference proteome</keyword>
<evidence type="ECO:0000256" key="3">
    <source>
        <dbReference type="ARBA" id="ARBA00022840"/>
    </source>
</evidence>
<dbReference type="InterPro" id="IPR003593">
    <property type="entry name" value="AAA+_ATPase"/>
</dbReference>
<organism evidence="7 8">
    <name type="scientific">Thiomicrorhabdus heinhorstiae</name>
    <dbReference type="NCBI Taxonomy" id="2748010"/>
    <lineage>
        <taxon>Bacteria</taxon>
        <taxon>Pseudomonadati</taxon>
        <taxon>Pseudomonadota</taxon>
        <taxon>Gammaproteobacteria</taxon>
        <taxon>Thiotrichales</taxon>
        <taxon>Piscirickettsiaceae</taxon>
        <taxon>Thiomicrorhabdus</taxon>
    </lineage>
</organism>
<evidence type="ECO:0000313" key="8">
    <source>
        <dbReference type="Proteomes" id="UP001193680"/>
    </source>
</evidence>
<dbReference type="GO" id="GO:0005524">
    <property type="term" value="F:ATP binding"/>
    <property type="evidence" value="ECO:0007669"/>
    <property type="project" value="UniProtKB-KW"/>
</dbReference>
<dbReference type="Proteomes" id="UP001193680">
    <property type="component" value="Unassembled WGS sequence"/>
</dbReference>
<dbReference type="CDD" id="cd03214">
    <property type="entry name" value="ABC_Iron-Siderophores_B12_Hemin"/>
    <property type="match status" value="1"/>
</dbReference>
<name>A0ABS0BWS6_9GAMM</name>
<proteinExistence type="predicted"/>
<evidence type="ECO:0000256" key="2">
    <source>
        <dbReference type="ARBA" id="ARBA00022741"/>
    </source>
</evidence>
<dbReference type="Pfam" id="PF00005">
    <property type="entry name" value="ABC_tran"/>
    <property type="match status" value="1"/>
</dbReference>
<feature type="domain" description="ABC transporter" evidence="6">
    <location>
        <begin position="2"/>
        <end position="244"/>
    </location>
</feature>
<keyword evidence="3 7" id="KW-0067">ATP-binding</keyword>
<dbReference type="SMART" id="SM00382">
    <property type="entry name" value="AAA"/>
    <property type="match status" value="1"/>
</dbReference>
<dbReference type="PANTHER" id="PTHR42794:SF1">
    <property type="entry name" value="HEMIN IMPORT ATP-BINDING PROTEIN HMUV"/>
    <property type="match status" value="1"/>
</dbReference>
<reference evidence="7 8" key="1">
    <citation type="submission" date="2020-11" db="EMBL/GenBank/DDBJ databases">
        <title>Sulfur oxidizing isolate from Hospital Hole Sinkhole.</title>
        <authorList>
            <person name="Scott K.M."/>
        </authorList>
    </citation>
    <scope>NUCLEOTIDE SEQUENCE [LARGE SCALE GENOMIC DNA]</scope>
    <source>
        <strain evidence="7 8">HH1</strain>
    </source>
</reference>
<comment type="caution">
    <text evidence="7">The sequence shown here is derived from an EMBL/GenBank/DDBJ whole genome shotgun (WGS) entry which is preliminary data.</text>
</comment>
<accession>A0ABS0BWS6</accession>
<dbReference type="EMBL" id="JACBGI020000007">
    <property type="protein sequence ID" value="MBF6057849.1"/>
    <property type="molecule type" value="Genomic_DNA"/>
</dbReference>
<keyword evidence="4" id="KW-1278">Translocase</keyword>
<evidence type="ECO:0000256" key="1">
    <source>
        <dbReference type="ARBA" id="ARBA00022448"/>
    </source>
</evidence>
<dbReference type="SUPFAM" id="SSF52540">
    <property type="entry name" value="P-loop containing nucleoside triphosphate hydrolases"/>
    <property type="match status" value="1"/>
</dbReference>
<dbReference type="InterPro" id="IPR027417">
    <property type="entry name" value="P-loop_NTPase"/>
</dbReference>
<dbReference type="PANTHER" id="PTHR42794">
    <property type="entry name" value="HEMIN IMPORT ATP-BINDING PROTEIN HMUV"/>
    <property type="match status" value="1"/>
</dbReference>
<keyword evidence="2" id="KW-0547">Nucleotide-binding</keyword>
<protein>
    <submittedName>
        <fullName evidence="7">ATP-binding cassette domain-containing protein</fullName>
    </submittedName>
</protein>
<keyword evidence="1" id="KW-0813">Transport</keyword>
<gene>
    <name evidence="7" type="ORF">H8792_005790</name>
</gene>
<sequence>MFEIRQLSYTCNGQVLLQPMDVKLRSGQIHVLLGENGAGKSTLLRCLSGALHTMQGEVLLDGKLLAEWSLPELAKKRAHLGQRQENAFAFSVRQLVALGLEVQGPGKQDDSQLQEILHCFDLHDLAERSISTLSGGELQRAHFARTIAQIWPTESHGEQRFSGKWLLLDEWYAGLDLKHQISLLRKMKQWCHEGLSIVMVVHDLHLAQALADRCLLLKNGELLFYGSAQEALQPDRLRQLLEVEVHVDNEQGYLRVDF</sequence>
<dbReference type="RefSeq" id="WP_185977989.1">
    <property type="nucleotide sequence ID" value="NZ_JACBGI020000007.1"/>
</dbReference>
<dbReference type="PROSITE" id="PS50893">
    <property type="entry name" value="ABC_TRANSPORTER_2"/>
    <property type="match status" value="1"/>
</dbReference>
<evidence type="ECO:0000259" key="6">
    <source>
        <dbReference type="PROSITE" id="PS50893"/>
    </source>
</evidence>
<evidence type="ECO:0000256" key="5">
    <source>
        <dbReference type="ARBA" id="ARBA00037066"/>
    </source>
</evidence>
<evidence type="ECO:0000256" key="4">
    <source>
        <dbReference type="ARBA" id="ARBA00022967"/>
    </source>
</evidence>
<dbReference type="InterPro" id="IPR003439">
    <property type="entry name" value="ABC_transporter-like_ATP-bd"/>
</dbReference>
<dbReference type="Gene3D" id="3.40.50.300">
    <property type="entry name" value="P-loop containing nucleotide triphosphate hydrolases"/>
    <property type="match status" value="1"/>
</dbReference>
<evidence type="ECO:0000313" key="7">
    <source>
        <dbReference type="EMBL" id="MBF6057849.1"/>
    </source>
</evidence>
<comment type="function">
    <text evidence="5">Part of the ABC transporter complex HmuTUV involved in hemin import. Responsible for energy coupling to the transport system.</text>
</comment>